<accession>A0A2U3AGQ6</accession>
<dbReference type="SUPFAM" id="SSF46689">
    <property type="entry name" value="Homeodomain-like"/>
    <property type="match status" value="1"/>
</dbReference>
<keyword evidence="1 2" id="KW-0238">DNA-binding</keyword>
<dbReference type="InterPro" id="IPR009057">
    <property type="entry name" value="Homeodomain-like_sf"/>
</dbReference>
<dbReference type="PANTHER" id="PTHR43479:SF11">
    <property type="entry name" value="ACREF_ENVCD OPERON REPRESSOR-RELATED"/>
    <property type="match status" value="1"/>
</dbReference>
<feature type="DNA-binding region" description="H-T-H motif" evidence="2">
    <location>
        <begin position="29"/>
        <end position="48"/>
    </location>
</feature>
<evidence type="ECO:0000313" key="5">
    <source>
        <dbReference type="Proteomes" id="UP000245938"/>
    </source>
</evidence>
<dbReference type="AlphaFoldDB" id="A0A2U3AGQ6"/>
<comment type="caution">
    <text evidence="4">The sequence shown here is derived from an EMBL/GenBank/DDBJ whole genome shotgun (WGS) entry which is preliminary data.</text>
</comment>
<dbReference type="RefSeq" id="WP_109307359.1">
    <property type="nucleotide sequence ID" value="NZ_BJUF01000055.1"/>
</dbReference>
<dbReference type="PROSITE" id="PS50977">
    <property type="entry name" value="HTH_TETR_2"/>
    <property type="match status" value="1"/>
</dbReference>
<dbReference type="OrthoDB" id="153047at2"/>
<evidence type="ECO:0000256" key="2">
    <source>
        <dbReference type="PROSITE-ProRule" id="PRU00335"/>
    </source>
</evidence>
<organism evidence="4 5">
    <name type="scientific">Kurthia sibirica</name>
    <dbReference type="NCBI Taxonomy" id="202750"/>
    <lineage>
        <taxon>Bacteria</taxon>
        <taxon>Bacillati</taxon>
        <taxon>Bacillota</taxon>
        <taxon>Bacilli</taxon>
        <taxon>Bacillales</taxon>
        <taxon>Caryophanaceae</taxon>
        <taxon>Kurthia</taxon>
    </lineage>
</organism>
<sequence length="188" mass="21673">MGRDKKFSEEDLWRVTQELILDVGYDGFTMSLLSAKIGVSRAAIYKHYPNKEELIIQFMLEKMEDSVTILTGVDHTLSFEAQLEELIKRIFSMKELHQILGHVSKVDSVTPIVASKKEQLLGMHHGLYEPLKRLILQGKKEALIAQDTNDFLLLSFIFQTIEMPNHTGMENELFMQEIKKLLMYGITK</sequence>
<dbReference type="InterPro" id="IPR050624">
    <property type="entry name" value="HTH-type_Tx_Regulator"/>
</dbReference>
<dbReference type="Proteomes" id="UP000245938">
    <property type="component" value="Unassembled WGS sequence"/>
</dbReference>
<dbReference type="Gene3D" id="1.10.357.10">
    <property type="entry name" value="Tetracycline Repressor, domain 2"/>
    <property type="match status" value="1"/>
</dbReference>
<dbReference type="PANTHER" id="PTHR43479">
    <property type="entry name" value="ACREF/ENVCD OPERON REPRESSOR-RELATED"/>
    <property type="match status" value="1"/>
</dbReference>
<dbReference type="InterPro" id="IPR001647">
    <property type="entry name" value="HTH_TetR"/>
</dbReference>
<name>A0A2U3AGQ6_9BACL</name>
<protein>
    <submittedName>
        <fullName evidence="4">TetR/AcrR family transcriptional regulator</fullName>
    </submittedName>
</protein>
<dbReference type="Pfam" id="PF00440">
    <property type="entry name" value="TetR_N"/>
    <property type="match status" value="1"/>
</dbReference>
<keyword evidence="5" id="KW-1185">Reference proteome</keyword>
<proteinExistence type="predicted"/>
<dbReference type="GO" id="GO:0003677">
    <property type="term" value="F:DNA binding"/>
    <property type="evidence" value="ECO:0007669"/>
    <property type="project" value="UniProtKB-UniRule"/>
</dbReference>
<evidence type="ECO:0000259" key="3">
    <source>
        <dbReference type="PROSITE" id="PS50977"/>
    </source>
</evidence>
<feature type="domain" description="HTH tetR-type" evidence="3">
    <location>
        <begin position="6"/>
        <end position="66"/>
    </location>
</feature>
<dbReference type="EMBL" id="QFVR01000032">
    <property type="protein sequence ID" value="PWI23705.1"/>
    <property type="molecule type" value="Genomic_DNA"/>
</dbReference>
<dbReference type="PRINTS" id="PR00455">
    <property type="entry name" value="HTHTETR"/>
</dbReference>
<evidence type="ECO:0000313" key="4">
    <source>
        <dbReference type="EMBL" id="PWI23705.1"/>
    </source>
</evidence>
<gene>
    <name evidence="4" type="ORF">DEX24_15800</name>
</gene>
<evidence type="ECO:0000256" key="1">
    <source>
        <dbReference type="ARBA" id="ARBA00023125"/>
    </source>
</evidence>
<reference evidence="4 5" key="1">
    <citation type="submission" date="2018-05" db="EMBL/GenBank/DDBJ databases">
        <title>Kurthia sibirica genome sequence.</title>
        <authorList>
            <person name="Maclea K.S."/>
            <person name="Goen A.E."/>
        </authorList>
    </citation>
    <scope>NUCLEOTIDE SEQUENCE [LARGE SCALE GENOMIC DNA]</scope>
    <source>
        <strain evidence="4 5">ATCC 49154</strain>
    </source>
</reference>